<dbReference type="Gene3D" id="1.20.120.520">
    <property type="entry name" value="nmb1532 protein domain like"/>
    <property type="match status" value="1"/>
</dbReference>
<protein>
    <recommendedName>
        <fullName evidence="1">Hemerythrin-like domain-containing protein</fullName>
    </recommendedName>
</protein>
<feature type="domain" description="Hemerythrin-like" evidence="1">
    <location>
        <begin position="39"/>
        <end position="159"/>
    </location>
</feature>
<proteinExistence type="predicted"/>
<dbReference type="Pfam" id="PF01814">
    <property type="entry name" value="Hemerythrin"/>
    <property type="match status" value="1"/>
</dbReference>
<dbReference type="OrthoDB" id="58416at2759"/>
<organism evidence="2 3">
    <name type="scientific">Hyphodiscus hymeniophilus</name>
    <dbReference type="NCBI Taxonomy" id="353542"/>
    <lineage>
        <taxon>Eukaryota</taxon>
        <taxon>Fungi</taxon>
        <taxon>Dikarya</taxon>
        <taxon>Ascomycota</taxon>
        <taxon>Pezizomycotina</taxon>
        <taxon>Leotiomycetes</taxon>
        <taxon>Helotiales</taxon>
        <taxon>Hyphodiscaceae</taxon>
        <taxon>Hyphodiscus</taxon>
    </lineage>
</organism>
<name>A0A9P6SQ65_9HELO</name>
<keyword evidence="3" id="KW-1185">Reference proteome</keyword>
<dbReference type="InterPro" id="IPR053206">
    <property type="entry name" value="Dimeric_xanthone_biosynth"/>
</dbReference>
<reference evidence="2" key="1">
    <citation type="submission" date="2019-07" db="EMBL/GenBank/DDBJ databases">
        <title>Hyphodiscus hymeniophilus genome sequencing and assembly.</title>
        <authorList>
            <person name="Kramer G."/>
            <person name="Nodwell J."/>
        </authorList>
    </citation>
    <scope>NUCLEOTIDE SEQUENCE</scope>
    <source>
        <strain evidence="2">ATCC 34498</strain>
    </source>
</reference>
<gene>
    <name evidence="2" type="ORF">D0Z07_8668</name>
</gene>
<evidence type="ECO:0000259" key="1">
    <source>
        <dbReference type="Pfam" id="PF01814"/>
    </source>
</evidence>
<dbReference type="CDD" id="cd12108">
    <property type="entry name" value="Hr-like"/>
    <property type="match status" value="1"/>
</dbReference>
<dbReference type="InterPro" id="IPR012312">
    <property type="entry name" value="Hemerythrin-like"/>
</dbReference>
<evidence type="ECO:0000313" key="2">
    <source>
        <dbReference type="EMBL" id="KAG0645525.1"/>
    </source>
</evidence>
<sequence length="255" mass="29092">MALPWADQPFSLIPTPTAEQTKGYDKVVIAVAREMCLAHNAMIRNLNAIYLQCEQLTVPKDQADFIIFCQVAIEVIHTHHQMEEANFFPQIAEYTGEPNIMEKNIEQHRAFDAGLTVFEGYVYKLTPETYDGAEVKRLVDGFAEVLVTHLNDEIQTLLALQKYGGEKLGPIFKTFNDNIMKEVKDKHRLLPCALGCIDRTFEDGKNADFPPFPFFVPYLVKYVFARRYSGSWRFTPCTMFGQPKPLPFTKEALAV</sequence>
<dbReference type="PANTHER" id="PTHR38048:SF2">
    <property type="entry name" value="HEMERYTHRIN-LIKE DOMAIN-CONTAINING PROTEIN"/>
    <property type="match status" value="1"/>
</dbReference>
<accession>A0A9P6SQ65</accession>
<dbReference type="PANTHER" id="PTHR38048">
    <property type="entry name" value="EXPRESSED PROTEIN"/>
    <property type="match status" value="1"/>
</dbReference>
<dbReference type="EMBL" id="VNKQ01000018">
    <property type="protein sequence ID" value="KAG0645525.1"/>
    <property type="molecule type" value="Genomic_DNA"/>
</dbReference>
<comment type="caution">
    <text evidence="2">The sequence shown here is derived from an EMBL/GenBank/DDBJ whole genome shotgun (WGS) entry which is preliminary data.</text>
</comment>
<evidence type="ECO:0000313" key="3">
    <source>
        <dbReference type="Proteomes" id="UP000785200"/>
    </source>
</evidence>
<dbReference type="AlphaFoldDB" id="A0A9P6SQ65"/>
<dbReference type="Proteomes" id="UP000785200">
    <property type="component" value="Unassembled WGS sequence"/>
</dbReference>